<dbReference type="EMBL" id="BOQE01000001">
    <property type="protein sequence ID" value="GIM46822.1"/>
    <property type="molecule type" value="Genomic_DNA"/>
</dbReference>
<comment type="caution">
    <text evidence="1">The sequence shown here is derived from an EMBL/GenBank/DDBJ whole genome shotgun (WGS) entry which is preliminary data.</text>
</comment>
<dbReference type="AlphaFoldDB" id="A0AAV4LG92"/>
<proteinExistence type="predicted"/>
<sequence>MHLQREKLVEGQSRAVGQYKVWRLTKKARELLGVKRRPVPFTVQLDHWLALADAYTTLKLAGGLRYFIPELREKIPGTDRMYCGDAYVHFRDMQFLLEVQRTPKSKEDWREKWERLLEWDRKGGVKQASFQCLYREPINPSVVVVTSQTYDVVSGGLIVPITIVKDIRELI</sequence>
<organism evidence="1 2">
    <name type="scientific">Collibacillus ludicampi</name>
    <dbReference type="NCBI Taxonomy" id="2771369"/>
    <lineage>
        <taxon>Bacteria</taxon>
        <taxon>Bacillati</taxon>
        <taxon>Bacillota</taxon>
        <taxon>Bacilli</taxon>
        <taxon>Bacillales</taxon>
        <taxon>Alicyclobacillaceae</taxon>
        <taxon>Collibacillus</taxon>
    </lineage>
</organism>
<gene>
    <name evidence="1" type="ORF">DNHGIG_23710</name>
</gene>
<accession>A0AAV4LG92</accession>
<evidence type="ECO:0000313" key="2">
    <source>
        <dbReference type="Proteomes" id="UP001057291"/>
    </source>
</evidence>
<protein>
    <recommendedName>
        <fullName evidence="3">DUF4143 domain-containing protein</fullName>
    </recommendedName>
</protein>
<dbReference type="Proteomes" id="UP001057291">
    <property type="component" value="Unassembled WGS sequence"/>
</dbReference>
<evidence type="ECO:0000313" key="1">
    <source>
        <dbReference type="EMBL" id="GIM46822.1"/>
    </source>
</evidence>
<keyword evidence="2" id="KW-1185">Reference proteome</keyword>
<reference evidence="1" key="1">
    <citation type="journal article" date="2023" name="Int. J. Syst. Evol. Microbiol.">
        <title>Collibacillus ludicampi gen. nov., sp. nov., a new soil bacterium of the family Alicyclobacillaceae.</title>
        <authorList>
            <person name="Jojima T."/>
            <person name="Ioku Y."/>
            <person name="Fukuta Y."/>
            <person name="Shirasaka N."/>
            <person name="Matsumura Y."/>
            <person name="Mori M."/>
        </authorList>
    </citation>
    <scope>NUCLEOTIDE SEQUENCE</scope>
    <source>
        <strain evidence="1">TP075</strain>
    </source>
</reference>
<name>A0AAV4LG92_9BACL</name>
<evidence type="ECO:0008006" key="3">
    <source>
        <dbReference type="Google" id="ProtNLM"/>
    </source>
</evidence>